<dbReference type="SMART" id="SM00283">
    <property type="entry name" value="MA"/>
    <property type="match status" value="1"/>
</dbReference>
<comment type="caution">
    <text evidence="5">The sequence shown here is derived from an EMBL/GenBank/DDBJ whole genome shotgun (WGS) entry which is preliminary data.</text>
</comment>
<proteinExistence type="predicted"/>
<keyword evidence="6" id="KW-1185">Reference proteome</keyword>
<evidence type="ECO:0000256" key="2">
    <source>
        <dbReference type="PROSITE-ProRule" id="PRU00284"/>
    </source>
</evidence>
<evidence type="ECO:0000313" key="5">
    <source>
        <dbReference type="EMBL" id="MCE4556702.1"/>
    </source>
</evidence>
<keyword evidence="1 2" id="KW-0807">Transducer</keyword>
<dbReference type="Pfam" id="PF00015">
    <property type="entry name" value="MCPsignal"/>
    <property type="match status" value="1"/>
</dbReference>
<accession>A0ABS8XY02</accession>
<dbReference type="EMBL" id="JAJTWU010000008">
    <property type="protein sequence ID" value="MCE4556702.1"/>
    <property type="molecule type" value="Genomic_DNA"/>
</dbReference>
<name>A0ABS8XY02_9BURK</name>
<organism evidence="5 6">
    <name type="scientific">Pelomonas cellulosilytica</name>
    <dbReference type="NCBI Taxonomy" id="2906762"/>
    <lineage>
        <taxon>Bacteria</taxon>
        <taxon>Pseudomonadati</taxon>
        <taxon>Pseudomonadota</taxon>
        <taxon>Betaproteobacteria</taxon>
        <taxon>Burkholderiales</taxon>
        <taxon>Sphaerotilaceae</taxon>
        <taxon>Roseateles</taxon>
    </lineage>
</organism>
<evidence type="ECO:0000259" key="4">
    <source>
        <dbReference type="PROSITE" id="PS50111"/>
    </source>
</evidence>
<evidence type="ECO:0000256" key="3">
    <source>
        <dbReference type="SAM" id="MobiDB-lite"/>
    </source>
</evidence>
<feature type="region of interest" description="Disordered" evidence="3">
    <location>
        <begin position="352"/>
        <end position="371"/>
    </location>
</feature>
<feature type="compositionally biased region" description="Low complexity" evidence="3">
    <location>
        <begin position="357"/>
        <end position="371"/>
    </location>
</feature>
<reference evidence="5 6" key="1">
    <citation type="submission" date="2021-12" db="EMBL/GenBank/DDBJ databases">
        <title>Genome seq of P8.</title>
        <authorList>
            <person name="Seo T."/>
        </authorList>
    </citation>
    <scope>NUCLEOTIDE SEQUENCE [LARGE SCALE GENOMIC DNA]</scope>
    <source>
        <strain evidence="5 6">P8</strain>
    </source>
</reference>
<dbReference type="InterPro" id="IPR004089">
    <property type="entry name" value="MCPsignal_dom"/>
</dbReference>
<evidence type="ECO:0000256" key="1">
    <source>
        <dbReference type="ARBA" id="ARBA00023224"/>
    </source>
</evidence>
<protein>
    <submittedName>
        <fullName evidence="5">Methyl-accepting chemotaxis protein</fullName>
    </submittedName>
</protein>
<dbReference type="PANTHER" id="PTHR32089:SF112">
    <property type="entry name" value="LYSOZYME-LIKE PROTEIN-RELATED"/>
    <property type="match status" value="1"/>
</dbReference>
<dbReference type="Proteomes" id="UP001200741">
    <property type="component" value="Unassembled WGS sequence"/>
</dbReference>
<dbReference type="Gene3D" id="1.10.287.950">
    <property type="entry name" value="Methyl-accepting chemotaxis protein"/>
    <property type="match status" value="1"/>
</dbReference>
<sequence length="371" mass="39338">MPRGLAPSWMRLAAPAAAWALAGTALAWIGVGAAWGLWALASLLVWQGYRRAVASTAATQHDDVHHQLAARLDDAATTWSTHLTTAQAQLRDAVDQMLASFGDILQQLDGLSGHAPGAGDGTERLAVLAQCDTQLRGLLQNFDCFVKSRNEVLGTVQTLGEASGRLSTMAEDVSSIARHTNLLSINAAIEAARAGPAGRGFAVVAGEVRRLSAESGETGRRIGAQVTEFNERMQQALAQATLTAAQDGEAIQAAERTVGEVVDQVHAAVTQLQQRSAEQSAQGDIIRAQVEQLLTAFQFQDRVHQILDQLRESMGRASDSLQAAAAAGQAPDDRDWQMLLATGYTTAEQRAVTHGNPTPATPAATTETTFF</sequence>
<evidence type="ECO:0000313" key="6">
    <source>
        <dbReference type="Proteomes" id="UP001200741"/>
    </source>
</evidence>
<dbReference type="PANTHER" id="PTHR32089">
    <property type="entry name" value="METHYL-ACCEPTING CHEMOTAXIS PROTEIN MCPB"/>
    <property type="match status" value="1"/>
</dbReference>
<gene>
    <name evidence="5" type="ORF">LXT13_20085</name>
</gene>
<dbReference type="PROSITE" id="PS50111">
    <property type="entry name" value="CHEMOTAXIS_TRANSDUC_2"/>
    <property type="match status" value="1"/>
</dbReference>
<feature type="domain" description="Methyl-accepting transducer" evidence="4">
    <location>
        <begin position="82"/>
        <end position="257"/>
    </location>
</feature>
<dbReference type="SUPFAM" id="SSF58104">
    <property type="entry name" value="Methyl-accepting chemotaxis protein (MCP) signaling domain"/>
    <property type="match status" value="1"/>
</dbReference>
<dbReference type="RefSeq" id="WP_233373829.1">
    <property type="nucleotide sequence ID" value="NZ_JAJTWU010000008.1"/>
</dbReference>